<reference evidence="1 2" key="1">
    <citation type="journal article" date="2022" name="Allergy">
        <title>Genome assembly and annotation of Periplaneta americana reveal a comprehensive cockroach allergen profile.</title>
        <authorList>
            <person name="Wang L."/>
            <person name="Xiong Q."/>
            <person name="Saelim N."/>
            <person name="Wang L."/>
            <person name="Nong W."/>
            <person name="Wan A.T."/>
            <person name="Shi M."/>
            <person name="Liu X."/>
            <person name="Cao Q."/>
            <person name="Hui J.H.L."/>
            <person name="Sookrung N."/>
            <person name="Leung T.F."/>
            <person name="Tungtrongchitr A."/>
            <person name="Tsui S.K.W."/>
        </authorList>
    </citation>
    <scope>NUCLEOTIDE SEQUENCE [LARGE SCALE GENOMIC DNA]</scope>
    <source>
        <strain evidence="1">PWHHKU_190912</strain>
    </source>
</reference>
<dbReference type="Proteomes" id="UP001148838">
    <property type="component" value="Unassembled WGS sequence"/>
</dbReference>
<sequence>MTKNAPQPGSLVSGRRYPLYIGFLGRTGFPGRKDYRAPNGGTYRLEITVHFTEESRPNSHSAECAPCIMAVDLDIKRQRICLTWSQAIKGNTEGRELGPVLWIEFGIAQWSERLKQFRNYRIIPHLRLIDQRKSARLMIRRVPCDYDLFPKLKNPLREKHYNTRDAIIHAVAWPLRDINRYGRADDVRCLLRMWQKMVNMGGAGM</sequence>
<evidence type="ECO:0000313" key="1">
    <source>
        <dbReference type="EMBL" id="KAJ4441292.1"/>
    </source>
</evidence>
<dbReference type="EMBL" id="JAJSOF020000015">
    <property type="protein sequence ID" value="KAJ4441292.1"/>
    <property type="molecule type" value="Genomic_DNA"/>
</dbReference>
<gene>
    <name evidence="1" type="ORF">ANN_11146</name>
</gene>
<organism evidence="1 2">
    <name type="scientific">Periplaneta americana</name>
    <name type="common">American cockroach</name>
    <name type="synonym">Blatta americana</name>
    <dbReference type="NCBI Taxonomy" id="6978"/>
    <lineage>
        <taxon>Eukaryota</taxon>
        <taxon>Metazoa</taxon>
        <taxon>Ecdysozoa</taxon>
        <taxon>Arthropoda</taxon>
        <taxon>Hexapoda</taxon>
        <taxon>Insecta</taxon>
        <taxon>Pterygota</taxon>
        <taxon>Neoptera</taxon>
        <taxon>Polyneoptera</taxon>
        <taxon>Dictyoptera</taxon>
        <taxon>Blattodea</taxon>
        <taxon>Blattoidea</taxon>
        <taxon>Blattidae</taxon>
        <taxon>Blattinae</taxon>
        <taxon>Periplaneta</taxon>
    </lineage>
</organism>
<name>A0ABQ8T5X3_PERAM</name>
<accession>A0ABQ8T5X3</accession>
<comment type="caution">
    <text evidence="1">The sequence shown here is derived from an EMBL/GenBank/DDBJ whole genome shotgun (WGS) entry which is preliminary data.</text>
</comment>
<keyword evidence="2" id="KW-1185">Reference proteome</keyword>
<proteinExistence type="predicted"/>
<protein>
    <submittedName>
        <fullName evidence="1">Uncharacterized protein</fullName>
    </submittedName>
</protein>
<evidence type="ECO:0000313" key="2">
    <source>
        <dbReference type="Proteomes" id="UP001148838"/>
    </source>
</evidence>